<sequence length="873" mass="98180">AMSKVVVQSEPPALDLAKRPGFGKAGRPITIETNYFQIKSYFTGTVFQYDIDISPKPYELKEGEKPRPQLPPKKFPPRLCRLIFDAFLTQYSKSRLDGIPIAYDGSKIGYTTKRLPLKDRDEIFEVSFSESGGGKVRTYLVKFLETTDIDMSVLQKLIKGAPIDTSLSSSALRVLDTVLYQDISKTHVKVGRSFFSNAGSTELGEGVALWRGIFQAAKPGIDNLFLNVDVANTAFYIESSVIDFVLQIMNLRSPSDLRSKPEPERMNFINRLLKGLTLVMNHRDRGSSRFKAKGLSDRGADQINFDITDAKTQETKKISVAQYLRDRYKISLQFPFLPCIEFGRGNYLPMELCNIAPGQNYKRKLNEMQTAEMIKHACQKPRQRKDTILKNYREMDLERSNYMREFKFSVSGNMSKVQARVLNTPRVVFAGNDDRSAVVPNNGVWNMRGNRVYRGVELVSWAVMVFCDQRRAPIQQIKGFLTLFVTACTNSGIKVVNNRPEIEYANPMANVETQMKKVVSKLAHTSGHPPQIVLCVLPSTSPVLYGRIKRTAYTEIGIHTQCMIQKHTFKPNIQYCANLALKVNVKLGGISYVLQTGDLPKVRDAPTIVFGADVTHPGVGETERPSIAAVVASMDARLSRYKAILSQQPARTEIIQNLSGIVRDQLIAFYRATKHKPAKIIFYRDGVSDGQLSHVMSSEVQAIRDACALLEPTYKPKITFIVVQKRHRTRLFPIRSEDTERSGNCMPGTVVDTSIVSPAIYDFYLQSHSGIQGTSKCTHYIVLKDDNGFTPDELQALSYNMCYLYAICTRSVSIVPSVYYAHRVAFRARSHTSDLWANSEEGSVMSGQPGSEKTFDFKLLSVKSQLADSMYFM</sequence>
<dbReference type="Pfam" id="PF02170">
    <property type="entry name" value="PAZ"/>
    <property type="match status" value="1"/>
</dbReference>
<protein>
    <recommendedName>
        <fullName evidence="6">Piwi domain-containing protein</fullName>
    </recommendedName>
</protein>
<dbReference type="PROSITE" id="PS50821">
    <property type="entry name" value="PAZ"/>
    <property type="match status" value="1"/>
</dbReference>
<dbReference type="Gene3D" id="3.40.50.2300">
    <property type="match status" value="1"/>
</dbReference>
<dbReference type="GO" id="GO:0003723">
    <property type="term" value="F:RNA binding"/>
    <property type="evidence" value="ECO:0007669"/>
    <property type="project" value="InterPro"/>
</dbReference>
<dbReference type="CDD" id="cd02846">
    <property type="entry name" value="PAZ_argonaute_like"/>
    <property type="match status" value="1"/>
</dbReference>
<name>A0A2T9ZDF1_9FUNG</name>
<dbReference type="InterPro" id="IPR032474">
    <property type="entry name" value="Argonaute_N"/>
</dbReference>
<dbReference type="InterPro" id="IPR014811">
    <property type="entry name" value="ArgoL1"/>
</dbReference>
<dbReference type="Pfam" id="PF02171">
    <property type="entry name" value="Piwi"/>
    <property type="match status" value="1"/>
</dbReference>
<feature type="non-terminal residue" evidence="4">
    <location>
        <position position="1"/>
    </location>
</feature>
<evidence type="ECO:0008006" key="6">
    <source>
        <dbReference type="Google" id="ProtNLM"/>
    </source>
</evidence>
<dbReference type="InterPro" id="IPR036085">
    <property type="entry name" value="PAZ_dom_sf"/>
</dbReference>
<dbReference type="PANTHER" id="PTHR22891">
    <property type="entry name" value="EUKARYOTIC TRANSLATION INITIATION FACTOR 2C"/>
    <property type="match status" value="1"/>
</dbReference>
<comment type="caution">
    <text evidence="4">The sequence shown here is derived from an EMBL/GenBank/DDBJ whole genome shotgun (WGS) entry which is preliminary data.</text>
</comment>
<accession>A0A2T9ZDF1</accession>
<dbReference type="InterPro" id="IPR036397">
    <property type="entry name" value="RNaseH_sf"/>
</dbReference>
<dbReference type="Pfam" id="PF16487">
    <property type="entry name" value="ArgoMid"/>
    <property type="match status" value="1"/>
</dbReference>
<dbReference type="InterPro" id="IPR032472">
    <property type="entry name" value="ArgoL2"/>
</dbReference>
<reference evidence="4 5" key="1">
    <citation type="journal article" date="2018" name="MBio">
        <title>Comparative Genomics Reveals the Core Gene Toolbox for the Fungus-Insect Symbiosis.</title>
        <authorList>
            <person name="Wang Y."/>
            <person name="Stata M."/>
            <person name="Wang W."/>
            <person name="Stajich J.E."/>
            <person name="White M.M."/>
            <person name="Moncalvo J.M."/>
        </authorList>
    </citation>
    <scope>NUCLEOTIDE SEQUENCE [LARGE SCALE GENOMIC DNA]</scope>
    <source>
        <strain evidence="4 5">SC-DP-2</strain>
    </source>
</reference>
<dbReference type="Gene3D" id="3.30.420.10">
    <property type="entry name" value="Ribonuclease H-like superfamily/Ribonuclease H"/>
    <property type="match status" value="1"/>
</dbReference>
<dbReference type="Pfam" id="PF16486">
    <property type="entry name" value="ArgoN"/>
    <property type="match status" value="1"/>
</dbReference>
<dbReference type="SUPFAM" id="SSF53098">
    <property type="entry name" value="Ribonuclease H-like"/>
    <property type="match status" value="1"/>
</dbReference>
<dbReference type="Proteomes" id="UP000245609">
    <property type="component" value="Unassembled WGS sequence"/>
</dbReference>
<dbReference type="Pfam" id="PF16488">
    <property type="entry name" value="ArgoL2"/>
    <property type="match status" value="1"/>
</dbReference>
<dbReference type="InterPro" id="IPR012337">
    <property type="entry name" value="RNaseH-like_sf"/>
</dbReference>
<dbReference type="EMBL" id="MBFS01000406">
    <property type="protein sequence ID" value="PVV02580.1"/>
    <property type="molecule type" value="Genomic_DNA"/>
</dbReference>
<dbReference type="SMART" id="SM00950">
    <property type="entry name" value="Piwi"/>
    <property type="match status" value="1"/>
</dbReference>
<feature type="domain" description="Piwi" evidence="3">
    <location>
        <begin position="532"/>
        <end position="833"/>
    </location>
</feature>
<evidence type="ECO:0000256" key="1">
    <source>
        <dbReference type="RuleBase" id="RU361178"/>
    </source>
</evidence>
<proteinExistence type="inferred from homology"/>
<dbReference type="SUPFAM" id="SSF101690">
    <property type="entry name" value="PAZ domain"/>
    <property type="match status" value="1"/>
</dbReference>
<comment type="similarity">
    <text evidence="1">Belongs to the argonaute family.</text>
</comment>
<dbReference type="InterPro" id="IPR003100">
    <property type="entry name" value="PAZ_dom"/>
</dbReference>
<dbReference type="Pfam" id="PF08699">
    <property type="entry name" value="ArgoL1"/>
    <property type="match status" value="1"/>
</dbReference>
<dbReference type="AlphaFoldDB" id="A0A2T9ZDF1"/>
<dbReference type="InterPro" id="IPR032473">
    <property type="entry name" value="Argonaute_Mid_dom"/>
</dbReference>
<dbReference type="OrthoDB" id="10252740at2759"/>
<organism evidence="4 5">
    <name type="scientific">Smittium megazygosporum</name>
    <dbReference type="NCBI Taxonomy" id="133381"/>
    <lineage>
        <taxon>Eukaryota</taxon>
        <taxon>Fungi</taxon>
        <taxon>Fungi incertae sedis</taxon>
        <taxon>Zoopagomycota</taxon>
        <taxon>Kickxellomycotina</taxon>
        <taxon>Harpellomycetes</taxon>
        <taxon>Harpellales</taxon>
        <taxon>Legeriomycetaceae</taxon>
        <taxon>Smittium</taxon>
    </lineage>
</organism>
<dbReference type="SMART" id="SM01163">
    <property type="entry name" value="DUF1785"/>
    <property type="match status" value="1"/>
</dbReference>
<dbReference type="Gene3D" id="2.170.260.10">
    <property type="entry name" value="paz domain"/>
    <property type="match status" value="1"/>
</dbReference>
<evidence type="ECO:0000259" key="2">
    <source>
        <dbReference type="PROSITE" id="PS50821"/>
    </source>
</evidence>
<evidence type="ECO:0000313" key="4">
    <source>
        <dbReference type="EMBL" id="PVV02580.1"/>
    </source>
</evidence>
<dbReference type="InterPro" id="IPR045246">
    <property type="entry name" value="Piwi_ago-like"/>
</dbReference>
<dbReference type="STRING" id="133381.A0A2T9ZDF1"/>
<dbReference type="InterPro" id="IPR003165">
    <property type="entry name" value="Piwi"/>
</dbReference>
<dbReference type="SMART" id="SM00949">
    <property type="entry name" value="PAZ"/>
    <property type="match status" value="1"/>
</dbReference>
<dbReference type="CDD" id="cd04657">
    <property type="entry name" value="Piwi_ago-like"/>
    <property type="match status" value="1"/>
</dbReference>
<gene>
    <name evidence="4" type="ORF">BB560_002963</name>
</gene>
<feature type="domain" description="PAZ" evidence="2">
    <location>
        <begin position="240"/>
        <end position="357"/>
    </location>
</feature>
<keyword evidence="5" id="KW-1185">Reference proteome</keyword>
<evidence type="ECO:0000259" key="3">
    <source>
        <dbReference type="PROSITE" id="PS50822"/>
    </source>
</evidence>
<dbReference type="PROSITE" id="PS50822">
    <property type="entry name" value="PIWI"/>
    <property type="match status" value="1"/>
</dbReference>
<evidence type="ECO:0000313" key="5">
    <source>
        <dbReference type="Proteomes" id="UP000245609"/>
    </source>
</evidence>